<keyword evidence="4" id="KW-0597">Phosphoprotein</keyword>
<dbReference type="Pfam" id="PF00512">
    <property type="entry name" value="HisKA"/>
    <property type="match status" value="1"/>
</dbReference>
<comment type="caution">
    <text evidence="14">The sequence shown here is derived from an EMBL/GenBank/DDBJ whole genome shotgun (WGS) entry which is preliminary data.</text>
</comment>
<dbReference type="PROSITE" id="PS50109">
    <property type="entry name" value="HIS_KIN"/>
    <property type="match status" value="1"/>
</dbReference>
<name>A0A8J3GVG2_9RHOB</name>
<dbReference type="GO" id="GO:0000155">
    <property type="term" value="F:phosphorelay sensor kinase activity"/>
    <property type="evidence" value="ECO:0007669"/>
    <property type="project" value="InterPro"/>
</dbReference>
<dbReference type="InterPro" id="IPR005467">
    <property type="entry name" value="His_kinase_dom"/>
</dbReference>
<organism evidence="14 15">
    <name type="scientific">Seohaeicola zhoushanensis</name>
    <dbReference type="NCBI Taxonomy" id="1569283"/>
    <lineage>
        <taxon>Bacteria</taxon>
        <taxon>Pseudomonadati</taxon>
        <taxon>Pseudomonadota</taxon>
        <taxon>Alphaproteobacteria</taxon>
        <taxon>Rhodobacterales</taxon>
        <taxon>Roseobacteraceae</taxon>
        <taxon>Seohaeicola</taxon>
    </lineage>
</organism>
<feature type="domain" description="Histidine kinase" evidence="13">
    <location>
        <begin position="166"/>
        <end position="377"/>
    </location>
</feature>
<protein>
    <recommendedName>
        <fullName evidence="3">histidine kinase</fullName>
        <ecNumber evidence="3">2.7.13.3</ecNumber>
    </recommendedName>
</protein>
<keyword evidence="9" id="KW-0067">ATP-binding</keyword>
<dbReference type="Pfam" id="PF02518">
    <property type="entry name" value="HATPase_c"/>
    <property type="match status" value="1"/>
</dbReference>
<evidence type="ECO:0000256" key="1">
    <source>
        <dbReference type="ARBA" id="ARBA00000085"/>
    </source>
</evidence>
<keyword evidence="8" id="KW-0418">Kinase</keyword>
<evidence type="ECO:0000256" key="11">
    <source>
        <dbReference type="ARBA" id="ARBA00023012"/>
    </source>
</evidence>
<dbReference type="InterPro" id="IPR003594">
    <property type="entry name" value="HATPase_dom"/>
</dbReference>
<keyword evidence="7" id="KW-0547">Nucleotide-binding</keyword>
<evidence type="ECO:0000256" key="4">
    <source>
        <dbReference type="ARBA" id="ARBA00022553"/>
    </source>
</evidence>
<dbReference type="SMART" id="SM00091">
    <property type="entry name" value="PAS"/>
    <property type="match status" value="1"/>
</dbReference>
<dbReference type="InterPro" id="IPR003661">
    <property type="entry name" value="HisK_dim/P_dom"/>
</dbReference>
<dbReference type="GO" id="GO:0000156">
    <property type="term" value="F:phosphorelay response regulator activity"/>
    <property type="evidence" value="ECO:0007669"/>
    <property type="project" value="TreeGrafter"/>
</dbReference>
<dbReference type="SMART" id="SM00388">
    <property type="entry name" value="HisKA"/>
    <property type="match status" value="1"/>
</dbReference>
<sequence length="381" mass="40628">MGESFMSAGKAVEESALEPADLQVFTLMFAICPVPLLLVSEDGVILMTNGECDQLFDYPPGGMIGAPVDMLVPENLRVSHAHRRNGFLKAPTRRPMGGGFDLFGVTRMGQTRRLELGLAPVTAGGRSSILVTAVDVSARLAVEAELERRSVELEGLNADLKHIARSASHGLKSPLTSICGLLSLAVDDIDEGNSEEARRILEAALKIGRRGTRLIEAVNDMTRGPSSAVESFSLRDVVRDLWSEVTATIPHPPRLVIDVAAGEPITADRKTLTMMLGHMLSNACRFADPAKKRAEVTVSACRAAPGLRLSVADNGVGVPGDVQHRVFYPFDRLHSNSGDGIGLTLVRRAAERLGGSVTFSSKPGVGSVFTLSIPQSESVLT</sequence>
<evidence type="ECO:0000256" key="7">
    <source>
        <dbReference type="ARBA" id="ARBA00022741"/>
    </source>
</evidence>
<evidence type="ECO:0000256" key="6">
    <source>
        <dbReference type="ARBA" id="ARBA00022692"/>
    </source>
</evidence>
<dbReference type="PANTHER" id="PTHR42878">
    <property type="entry name" value="TWO-COMPONENT HISTIDINE KINASE"/>
    <property type="match status" value="1"/>
</dbReference>
<evidence type="ECO:0000256" key="2">
    <source>
        <dbReference type="ARBA" id="ARBA00004141"/>
    </source>
</evidence>
<evidence type="ECO:0000256" key="5">
    <source>
        <dbReference type="ARBA" id="ARBA00022679"/>
    </source>
</evidence>
<dbReference type="InterPro" id="IPR036890">
    <property type="entry name" value="HATPase_C_sf"/>
</dbReference>
<keyword evidence="6" id="KW-0812">Transmembrane</keyword>
<dbReference type="InterPro" id="IPR035965">
    <property type="entry name" value="PAS-like_dom_sf"/>
</dbReference>
<dbReference type="InterPro" id="IPR036097">
    <property type="entry name" value="HisK_dim/P_sf"/>
</dbReference>
<evidence type="ECO:0000256" key="12">
    <source>
        <dbReference type="ARBA" id="ARBA00023136"/>
    </source>
</evidence>
<dbReference type="AlphaFoldDB" id="A0A8J3GVG2"/>
<dbReference type="SMART" id="SM00387">
    <property type="entry name" value="HATPase_c"/>
    <property type="match status" value="1"/>
</dbReference>
<evidence type="ECO:0000256" key="10">
    <source>
        <dbReference type="ARBA" id="ARBA00022989"/>
    </source>
</evidence>
<dbReference type="Proteomes" id="UP000626220">
    <property type="component" value="Unassembled WGS sequence"/>
</dbReference>
<dbReference type="InterPro" id="IPR050351">
    <property type="entry name" value="BphY/WalK/GraS-like"/>
</dbReference>
<keyword evidence="12" id="KW-0472">Membrane</keyword>
<dbReference type="PRINTS" id="PR00344">
    <property type="entry name" value="BCTRLSENSOR"/>
</dbReference>
<comment type="catalytic activity">
    <reaction evidence="1">
        <text>ATP + protein L-histidine = ADP + protein N-phospho-L-histidine.</text>
        <dbReference type="EC" id="2.7.13.3"/>
    </reaction>
</comment>
<dbReference type="GO" id="GO:0030295">
    <property type="term" value="F:protein kinase activator activity"/>
    <property type="evidence" value="ECO:0007669"/>
    <property type="project" value="TreeGrafter"/>
</dbReference>
<dbReference type="SUPFAM" id="SSF55874">
    <property type="entry name" value="ATPase domain of HSP90 chaperone/DNA topoisomerase II/histidine kinase"/>
    <property type="match status" value="1"/>
</dbReference>
<reference evidence="14" key="1">
    <citation type="journal article" date="2014" name="Int. J. Syst. Evol. Microbiol.">
        <title>Complete genome sequence of Corynebacterium casei LMG S-19264T (=DSM 44701T), isolated from a smear-ripened cheese.</title>
        <authorList>
            <consortium name="US DOE Joint Genome Institute (JGI-PGF)"/>
            <person name="Walter F."/>
            <person name="Albersmeier A."/>
            <person name="Kalinowski J."/>
            <person name="Ruckert C."/>
        </authorList>
    </citation>
    <scope>NUCLEOTIDE SEQUENCE</scope>
    <source>
        <strain evidence="14">KCTC 42650</strain>
    </source>
</reference>
<evidence type="ECO:0000256" key="8">
    <source>
        <dbReference type="ARBA" id="ARBA00022777"/>
    </source>
</evidence>
<evidence type="ECO:0000256" key="3">
    <source>
        <dbReference type="ARBA" id="ARBA00012438"/>
    </source>
</evidence>
<gene>
    <name evidence="14" type="ORF">GCM10017056_10630</name>
</gene>
<dbReference type="CDD" id="cd00130">
    <property type="entry name" value="PAS"/>
    <property type="match status" value="1"/>
</dbReference>
<dbReference type="GO" id="GO:0005524">
    <property type="term" value="F:ATP binding"/>
    <property type="evidence" value="ECO:0007669"/>
    <property type="project" value="UniProtKB-KW"/>
</dbReference>
<reference evidence="14" key="2">
    <citation type="submission" date="2020-09" db="EMBL/GenBank/DDBJ databases">
        <authorList>
            <person name="Sun Q."/>
            <person name="Kim S."/>
        </authorList>
    </citation>
    <scope>NUCLEOTIDE SEQUENCE</scope>
    <source>
        <strain evidence="14">KCTC 42650</strain>
    </source>
</reference>
<dbReference type="SUPFAM" id="SSF47384">
    <property type="entry name" value="Homodimeric domain of signal transducing histidine kinase"/>
    <property type="match status" value="1"/>
</dbReference>
<evidence type="ECO:0000259" key="13">
    <source>
        <dbReference type="PROSITE" id="PS50109"/>
    </source>
</evidence>
<dbReference type="PANTHER" id="PTHR42878:SF7">
    <property type="entry name" value="SENSOR HISTIDINE KINASE GLRK"/>
    <property type="match status" value="1"/>
</dbReference>
<keyword evidence="15" id="KW-1185">Reference proteome</keyword>
<dbReference type="InterPro" id="IPR000014">
    <property type="entry name" value="PAS"/>
</dbReference>
<dbReference type="Gene3D" id="3.30.565.10">
    <property type="entry name" value="Histidine kinase-like ATPase, C-terminal domain"/>
    <property type="match status" value="1"/>
</dbReference>
<evidence type="ECO:0000313" key="15">
    <source>
        <dbReference type="Proteomes" id="UP000626220"/>
    </source>
</evidence>
<evidence type="ECO:0000313" key="14">
    <source>
        <dbReference type="EMBL" id="GHF40900.1"/>
    </source>
</evidence>
<dbReference type="GO" id="GO:0007234">
    <property type="term" value="P:osmosensory signaling via phosphorelay pathway"/>
    <property type="evidence" value="ECO:0007669"/>
    <property type="project" value="TreeGrafter"/>
</dbReference>
<keyword evidence="10" id="KW-1133">Transmembrane helix</keyword>
<dbReference type="SUPFAM" id="SSF55785">
    <property type="entry name" value="PYP-like sensor domain (PAS domain)"/>
    <property type="match status" value="1"/>
</dbReference>
<dbReference type="InterPro" id="IPR004358">
    <property type="entry name" value="Sig_transdc_His_kin-like_C"/>
</dbReference>
<proteinExistence type="predicted"/>
<dbReference type="NCBIfam" id="TIGR00229">
    <property type="entry name" value="sensory_box"/>
    <property type="match status" value="1"/>
</dbReference>
<dbReference type="CDD" id="cd00082">
    <property type="entry name" value="HisKA"/>
    <property type="match status" value="1"/>
</dbReference>
<dbReference type="Gene3D" id="3.30.450.20">
    <property type="entry name" value="PAS domain"/>
    <property type="match status" value="1"/>
</dbReference>
<keyword evidence="5" id="KW-0808">Transferase</keyword>
<dbReference type="GO" id="GO:0016020">
    <property type="term" value="C:membrane"/>
    <property type="evidence" value="ECO:0007669"/>
    <property type="project" value="UniProtKB-SubCell"/>
</dbReference>
<dbReference type="EMBL" id="BNCJ01000002">
    <property type="protein sequence ID" value="GHF40900.1"/>
    <property type="molecule type" value="Genomic_DNA"/>
</dbReference>
<evidence type="ECO:0000256" key="9">
    <source>
        <dbReference type="ARBA" id="ARBA00022840"/>
    </source>
</evidence>
<keyword evidence="11" id="KW-0902">Two-component regulatory system</keyword>
<comment type="subcellular location">
    <subcellularLocation>
        <location evidence="2">Membrane</location>
        <topology evidence="2">Multi-pass membrane protein</topology>
    </subcellularLocation>
</comment>
<accession>A0A8J3GVG2</accession>
<dbReference type="EC" id="2.7.13.3" evidence="3"/>
<dbReference type="Gene3D" id="1.10.287.130">
    <property type="match status" value="1"/>
</dbReference>